<dbReference type="InterPro" id="IPR007156">
    <property type="entry name" value="MamQ_LemA"/>
</dbReference>
<dbReference type="Proteomes" id="UP000469292">
    <property type="component" value="Unassembled WGS sequence"/>
</dbReference>
<evidence type="ECO:0000256" key="2">
    <source>
        <dbReference type="ARBA" id="ARBA00008854"/>
    </source>
</evidence>
<evidence type="ECO:0000313" key="7">
    <source>
        <dbReference type="Proteomes" id="UP000469292"/>
    </source>
</evidence>
<dbReference type="SUPFAM" id="SSF140478">
    <property type="entry name" value="LemA-like"/>
    <property type="match status" value="1"/>
</dbReference>
<keyword evidence="7" id="KW-1185">Reference proteome</keyword>
<gene>
    <name evidence="6" type="ORF">F6S87_03570</name>
</gene>
<evidence type="ECO:0000256" key="5">
    <source>
        <dbReference type="ARBA" id="ARBA00023136"/>
    </source>
</evidence>
<evidence type="ECO:0000256" key="1">
    <source>
        <dbReference type="ARBA" id="ARBA00004167"/>
    </source>
</evidence>
<dbReference type="AlphaFoldDB" id="A0A6I5MZQ4"/>
<evidence type="ECO:0000313" key="6">
    <source>
        <dbReference type="EMBL" id="NEG69706.1"/>
    </source>
</evidence>
<organism evidence="6 7">
    <name type="scientific">Bifidobacterium choloepi</name>
    <dbReference type="NCBI Taxonomy" id="2614131"/>
    <lineage>
        <taxon>Bacteria</taxon>
        <taxon>Bacillati</taxon>
        <taxon>Actinomycetota</taxon>
        <taxon>Actinomycetes</taxon>
        <taxon>Bifidobacteriales</taxon>
        <taxon>Bifidobacteriaceae</taxon>
        <taxon>Bifidobacterium</taxon>
    </lineage>
</organism>
<evidence type="ECO:0000256" key="4">
    <source>
        <dbReference type="ARBA" id="ARBA00022989"/>
    </source>
</evidence>
<accession>A0A6I5MZQ4</accession>
<comment type="similarity">
    <text evidence="2">Belongs to the LemA family.</text>
</comment>
<proteinExistence type="inferred from homology"/>
<dbReference type="GO" id="GO:0016020">
    <property type="term" value="C:membrane"/>
    <property type="evidence" value="ECO:0007669"/>
    <property type="project" value="UniProtKB-SubCell"/>
</dbReference>
<dbReference type="Gene3D" id="1.20.1440.20">
    <property type="entry name" value="LemA-like domain"/>
    <property type="match status" value="1"/>
</dbReference>
<sequence length="189" mass="21210">MWIAIIVIAIVVILLIWAISAYNGLVALHNRTSNGWAQIDVVLRQRADLVPNLVETVKGYATHEQSVFDEVTAARAGVLQAMAAQDASVDERVAAENRLSNALISLRATAEAYPNLKANENFMSLQNRLASLEEKIAYARQFYNDVVYKYDTKLQSFPDNLIAGMFHFEPADYFRTEEDARAVPQVSFR</sequence>
<protein>
    <submittedName>
        <fullName evidence="6">LemA family protein</fullName>
    </submittedName>
</protein>
<comment type="caution">
    <text evidence="6">The sequence shown here is derived from an EMBL/GenBank/DDBJ whole genome shotgun (WGS) entry which is preliminary data.</text>
</comment>
<dbReference type="PANTHER" id="PTHR34478:SF2">
    <property type="entry name" value="MEMBRANE PROTEIN"/>
    <property type="match status" value="1"/>
</dbReference>
<keyword evidence="3" id="KW-0812">Transmembrane</keyword>
<comment type="subcellular location">
    <subcellularLocation>
        <location evidence="1">Membrane</location>
        <topology evidence="1">Single-pass membrane protein</topology>
    </subcellularLocation>
</comment>
<dbReference type="RefSeq" id="WP_163227244.1">
    <property type="nucleotide sequence ID" value="NZ_VYSG01000001.1"/>
</dbReference>
<reference evidence="6 7" key="1">
    <citation type="submission" date="2019-09" db="EMBL/GenBank/DDBJ databases">
        <title>Phylogenetic characterization of a novel taxon of the genus Bifidobacterium: Bifidobacterium choloepi sp. nov.</title>
        <authorList>
            <person name="Modesto M."/>
            <person name="Satti M."/>
        </authorList>
    </citation>
    <scope>NUCLEOTIDE SEQUENCE [LARGE SCALE GENOMIC DNA]</scope>
    <source>
        <strain evidence="6 7">BRDM6</strain>
    </source>
</reference>
<dbReference type="Pfam" id="PF04011">
    <property type="entry name" value="LemA"/>
    <property type="match status" value="1"/>
</dbReference>
<dbReference type="PANTHER" id="PTHR34478">
    <property type="entry name" value="PROTEIN LEMA"/>
    <property type="match status" value="1"/>
</dbReference>
<dbReference type="InterPro" id="IPR023353">
    <property type="entry name" value="LemA-like_dom_sf"/>
</dbReference>
<dbReference type="EMBL" id="VYSG01000001">
    <property type="protein sequence ID" value="NEG69706.1"/>
    <property type="molecule type" value="Genomic_DNA"/>
</dbReference>
<evidence type="ECO:0000256" key="3">
    <source>
        <dbReference type="ARBA" id="ARBA00022692"/>
    </source>
</evidence>
<name>A0A6I5MZQ4_9BIFI</name>
<keyword evidence="4" id="KW-1133">Transmembrane helix</keyword>
<keyword evidence="5" id="KW-0472">Membrane</keyword>